<dbReference type="Proteomes" id="UP000288178">
    <property type="component" value="Unassembled WGS sequence"/>
</dbReference>
<evidence type="ECO:0000313" key="2">
    <source>
        <dbReference type="EMBL" id="RVT50154.1"/>
    </source>
</evidence>
<organism evidence="2 3">
    <name type="scientific">Rubrivivax albus</name>
    <dbReference type="NCBI Taxonomy" id="2499835"/>
    <lineage>
        <taxon>Bacteria</taxon>
        <taxon>Pseudomonadati</taxon>
        <taxon>Pseudomonadota</taxon>
        <taxon>Betaproteobacteria</taxon>
        <taxon>Burkholderiales</taxon>
        <taxon>Sphaerotilaceae</taxon>
        <taxon>Rubrivivax</taxon>
    </lineage>
</organism>
<gene>
    <name evidence="2" type="ORF">ENE75_17765</name>
</gene>
<comment type="caution">
    <text evidence="2">The sequence shown here is derived from an EMBL/GenBank/DDBJ whole genome shotgun (WGS) entry which is preliminary data.</text>
</comment>
<feature type="chain" id="PRO_5018705623" description="DUF2782 domain-containing protein" evidence="1">
    <location>
        <begin position="23"/>
        <end position="92"/>
    </location>
</feature>
<protein>
    <recommendedName>
        <fullName evidence="4">DUF2782 domain-containing protein</fullName>
    </recommendedName>
</protein>
<dbReference type="RefSeq" id="WP_128199664.1">
    <property type="nucleotide sequence ID" value="NZ_SACT01000006.1"/>
</dbReference>
<evidence type="ECO:0000313" key="3">
    <source>
        <dbReference type="Proteomes" id="UP000288178"/>
    </source>
</evidence>
<evidence type="ECO:0008006" key="4">
    <source>
        <dbReference type="Google" id="ProtNLM"/>
    </source>
</evidence>
<dbReference type="EMBL" id="SACT01000006">
    <property type="protein sequence ID" value="RVT50154.1"/>
    <property type="molecule type" value="Genomic_DNA"/>
</dbReference>
<dbReference type="Gene3D" id="2.20.130.30">
    <property type="entry name" value="Protein of unknown function DUF2782"/>
    <property type="match status" value="1"/>
</dbReference>
<accession>A0A3S2UNQ3</accession>
<dbReference type="OrthoDB" id="8688876at2"/>
<dbReference type="AlphaFoldDB" id="A0A3S2UNQ3"/>
<reference evidence="2 3" key="1">
    <citation type="submission" date="2019-01" db="EMBL/GenBank/DDBJ databases">
        <authorList>
            <person name="Chen W.-M."/>
        </authorList>
    </citation>
    <scope>NUCLEOTIDE SEQUENCE [LARGE SCALE GENOMIC DNA]</scope>
    <source>
        <strain evidence="2 3">ICH-3</strain>
    </source>
</reference>
<name>A0A3S2UNQ3_9BURK</name>
<sequence>MLRATTATLLALLALAPLEALAAPEPAVQRSVQEDDNVRLEELRVRGVNQRLVVQPKAASAPAYEILPADPGRDAAQDRRSAGQRVWRLFSF</sequence>
<keyword evidence="1" id="KW-0732">Signal</keyword>
<proteinExistence type="predicted"/>
<keyword evidence="3" id="KW-1185">Reference proteome</keyword>
<evidence type="ECO:0000256" key="1">
    <source>
        <dbReference type="SAM" id="SignalP"/>
    </source>
</evidence>
<feature type="signal peptide" evidence="1">
    <location>
        <begin position="1"/>
        <end position="22"/>
    </location>
</feature>